<evidence type="ECO:0000313" key="9">
    <source>
        <dbReference type="EMBL" id="SMH27937.1"/>
    </source>
</evidence>
<dbReference type="Pfam" id="PF07690">
    <property type="entry name" value="MFS_1"/>
    <property type="match status" value="2"/>
</dbReference>
<keyword evidence="4 7" id="KW-0812">Transmembrane</keyword>
<feature type="transmembrane region" description="Helical" evidence="7">
    <location>
        <begin position="136"/>
        <end position="156"/>
    </location>
</feature>
<dbReference type="GO" id="GO:0022857">
    <property type="term" value="F:transmembrane transporter activity"/>
    <property type="evidence" value="ECO:0007669"/>
    <property type="project" value="InterPro"/>
</dbReference>
<evidence type="ECO:0000256" key="5">
    <source>
        <dbReference type="ARBA" id="ARBA00022989"/>
    </source>
</evidence>
<feature type="transmembrane region" description="Helical" evidence="7">
    <location>
        <begin position="12"/>
        <end position="36"/>
    </location>
</feature>
<dbReference type="InterPro" id="IPR011701">
    <property type="entry name" value="MFS"/>
</dbReference>
<comment type="subcellular location">
    <subcellularLocation>
        <location evidence="1">Cell membrane</location>
        <topology evidence="1">Multi-pass membrane protein</topology>
    </subcellularLocation>
</comment>
<feature type="transmembrane region" description="Helical" evidence="7">
    <location>
        <begin position="347"/>
        <end position="373"/>
    </location>
</feature>
<dbReference type="PANTHER" id="PTHR23517:SF3">
    <property type="entry name" value="INTEGRAL MEMBRANE TRANSPORT PROTEIN"/>
    <property type="match status" value="1"/>
</dbReference>
<evidence type="ECO:0000256" key="7">
    <source>
        <dbReference type="SAM" id="Phobius"/>
    </source>
</evidence>
<reference evidence="9 10" key="1">
    <citation type="submission" date="2017-04" db="EMBL/GenBank/DDBJ databases">
        <authorList>
            <person name="Afonso C.L."/>
            <person name="Miller P.J."/>
            <person name="Scott M.A."/>
            <person name="Spackman E."/>
            <person name="Goraichik I."/>
            <person name="Dimitrov K.M."/>
            <person name="Suarez D.L."/>
            <person name="Swayne D.E."/>
        </authorList>
    </citation>
    <scope>NUCLEOTIDE SEQUENCE [LARGE SCALE GENOMIC DNA]</scope>
    <source>
        <strain evidence="9 10">LMG26642</strain>
    </source>
</reference>
<evidence type="ECO:0000256" key="6">
    <source>
        <dbReference type="ARBA" id="ARBA00023136"/>
    </source>
</evidence>
<feature type="transmembrane region" description="Helical" evidence="7">
    <location>
        <begin position="73"/>
        <end position="92"/>
    </location>
</feature>
<feature type="transmembrane region" description="Helical" evidence="7">
    <location>
        <begin position="379"/>
        <end position="401"/>
    </location>
</feature>
<name>A0A1X7MUZ9_9LACT</name>
<feature type="domain" description="Major facilitator superfamily (MFS) profile" evidence="8">
    <location>
        <begin position="1"/>
        <end position="399"/>
    </location>
</feature>
<dbReference type="Proteomes" id="UP000193435">
    <property type="component" value="Unassembled WGS sequence"/>
</dbReference>
<dbReference type="RefSeq" id="WP_085559041.1">
    <property type="nucleotide sequence ID" value="NZ_FOAH01000023.1"/>
</dbReference>
<evidence type="ECO:0000259" key="8">
    <source>
        <dbReference type="PROSITE" id="PS50850"/>
    </source>
</evidence>
<evidence type="ECO:0000256" key="3">
    <source>
        <dbReference type="ARBA" id="ARBA00022475"/>
    </source>
</evidence>
<dbReference type="PANTHER" id="PTHR23517">
    <property type="entry name" value="RESISTANCE PROTEIN MDTM, PUTATIVE-RELATED-RELATED"/>
    <property type="match status" value="1"/>
</dbReference>
<organism evidence="9 10">
    <name type="scientific">Carnobacterium iners</name>
    <dbReference type="NCBI Taxonomy" id="1073423"/>
    <lineage>
        <taxon>Bacteria</taxon>
        <taxon>Bacillati</taxon>
        <taxon>Bacillota</taxon>
        <taxon>Bacilli</taxon>
        <taxon>Lactobacillales</taxon>
        <taxon>Carnobacteriaceae</taxon>
        <taxon>Carnobacterium</taxon>
    </lineage>
</organism>
<dbReference type="PROSITE" id="PS51257">
    <property type="entry name" value="PROKAR_LIPOPROTEIN"/>
    <property type="match status" value="1"/>
</dbReference>
<dbReference type="Gene3D" id="1.20.1250.20">
    <property type="entry name" value="MFS general substrate transporter like domains"/>
    <property type="match status" value="2"/>
</dbReference>
<sequence>MLSSFSKNIQSTLIASFFSSLVYACTIPYLIIYLASLFSKETLGFLVMISVILSFIAGIVGGYLADNFQRKKVLLIFQNLYGISLFIIALNFTGILPQSFWLIGGYLICGMAYNLYRSASDAILLDSTVLHERKKVYQLQYWTFNLSMALGASIGGFLFKHYLIYLFLGAAFLQFAVSAFFQKNLNYKNAISHIKGKTIFHDLFTNYYIAAKDKRWVILVLGFALYNAAEISLQNYTGVQLSKEFDSLTLFSIPIDGVRMLSILQVINTIMVVCFTFIVSKITEKKTERTVVIIGLFIYISGYGLMASANSIYFLIPLMILATLGELASAPILSARKVDLIPEDKQASYLSFGALSFQGSQLLAAVGLTLGGYFTAGLISGYIIILGVAGIYFVVSSLYGFKKSPSKGVK</sequence>
<feature type="transmembrane region" description="Helical" evidence="7">
    <location>
        <begin position="216"/>
        <end position="237"/>
    </location>
</feature>
<feature type="transmembrane region" description="Helical" evidence="7">
    <location>
        <begin position="290"/>
        <end position="306"/>
    </location>
</feature>
<dbReference type="GO" id="GO:0005886">
    <property type="term" value="C:plasma membrane"/>
    <property type="evidence" value="ECO:0007669"/>
    <property type="project" value="UniProtKB-SubCell"/>
</dbReference>
<keyword evidence="6 7" id="KW-0472">Membrane</keyword>
<keyword evidence="3" id="KW-1003">Cell membrane</keyword>
<feature type="transmembrane region" description="Helical" evidence="7">
    <location>
        <begin position="42"/>
        <end position="64"/>
    </location>
</feature>
<dbReference type="InterPro" id="IPR050171">
    <property type="entry name" value="MFS_Transporters"/>
</dbReference>
<feature type="transmembrane region" description="Helical" evidence="7">
    <location>
        <begin position="162"/>
        <end position="181"/>
    </location>
</feature>
<dbReference type="OrthoDB" id="9793283at2"/>
<feature type="transmembrane region" description="Helical" evidence="7">
    <location>
        <begin position="98"/>
        <end position="116"/>
    </location>
</feature>
<dbReference type="STRING" id="1073423.SAMN04488700_0794"/>
<dbReference type="PROSITE" id="PS50850">
    <property type="entry name" value="MFS"/>
    <property type="match status" value="1"/>
</dbReference>
<dbReference type="SUPFAM" id="SSF103473">
    <property type="entry name" value="MFS general substrate transporter"/>
    <property type="match status" value="1"/>
</dbReference>
<dbReference type="InterPro" id="IPR036259">
    <property type="entry name" value="MFS_trans_sf"/>
</dbReference>
<evidence type="ECO:0000256" key="1">
    <source>
        <dbReference type="ARBA" id="ARBA00004651"/>
    </source>
</evidence>
<dbReference type="EMBL" id="FXBJ01000002">
    <property type="protein sequence ID" value="SMH27937.1"/>
    <property type="molecule type" value="Genomic_DNA"/>
</dbReference>
<feature type="transmembrane region" description="Helical" evidence="7">
    <location>
        <begin position="312"/>
        <end position="335"/>
    </location>
</feature>
<evidence type="ECO:0000256" key="4">
    <source>
        <dbReference type="ARBA" id="ARBA00022692"/>
    </source>
</evidence>
<evidence type="ECO:0000313" key="10">
    <source>
        <dbReference type="Proteomes" id="UP000193435"/>
    </source>
</evidence>
<dbReference type="InterPro" id="IPR020846">
    <property type="entry name" value="MFS_dom"/>
</dbReference>
<keyword evidence="5 7" id="KW-1133">Transmembrane helix</keyword>
<accession>A0A1X7MUZ9</accession>
<keyword evidence="10" id="KW-1185">Reference proteome</keyword>
<proteinExistence type="predicted"/>
<feature type="transmembrane region" description="Helical" evidence="7">
    <location>
        <begin position="257"/>
        <end position="278"/>
    </location>
</feature>
<protein>
    <submittedName>
        <fullName evidence="9">MFS transporter, DHA1 family, multidrug resistance protein B</fullName>
    </submittedName>
</protein>
<keyword evidence="2" id="KW-0813">Transport</keyword>
<dbReference type="AlphaFoldDB" id="A0A1X7MUZ9"/>
<evidence type="ECO:0000256" key="2">
    <source>
        <dbReference type="ARBA" id="ARBA00022448"/>
    </source>
</evidence>
<gene>
    <name evidence="9" type="ORF">SAMN04488700_0794</name>
</gene>